<dbReference type="HOGENOM" id="CLU_2291897_0_0_1"/>
<proteinExistence type="predicted"/>
<accession>A0A067TC80</accession>
<evidence type="ECO:0000313" key="1">
    <source>
        <dbReference type="EMBL" id="KDR77474.1"/>
    </source>
</evidence>
<gene>
    <name evidence="1" type="ORF">GALMADRAFT_406103</name>
</gene>
<sequence>MRTRSKSGSWVEVPGYGNFSFLTTFPGFRSSGCAPCHRRLHSVAPEMPLTMSRASCPVSFLPFLPSRCASAHHVAAVRPWPLIFVNTLSVNRTRNILKLYE</sequence>
<name>A0A067TC80_GALM3</name>
<reference evidence="2" key="1">
    <citation type="journal article" date="2014" name="Proc. Natl. Acad. Sci. U.S.A.">
        <title>Extensive sampling of basidiomycete genomes demonstrates inadequacy of the white-rot/brown-rot paradigm for wood decay fungi.</title>
        <authorList>
            <person name="Riley R."/>
            <person name="Salamov A.A."/>
            <person name="Brown D.W."/>
            <person name="Nagy L.G."/>
            <person name="Floudas D."/>
            <person name="Held B.W."/>
            <person name="Levasseur A."/>
            <person name="Lombard V."/>
            <person name="Morin E."/>
            <person name="Otillar R."/>
            <person name="Lindquist E.A."/>
            <person name="Sun H."/>
            <person name="LaButti K.M."/>
            <person name="Schmutz J."/>
            <person name="Jabbour D."/>
            <person name="Luo H."/>
            <person name="Baker S.E."/>
            <person name="Pisabarro A.G."/>
            <person name="Walton J.D."/>
            <person name="Blanchette R.A."/>
            <person name="Henrissat B."/>
            <person name="Martin F."/>
            <person name="Cullen D."/>
            <person name="Hibbett D.S."/>
            <person name="Grigoriev I.V."/>
        </authorList>
    </citation>
    <scope>NUCLEOTIDE SEQUENCE [LARGE SCALE GENOMIC DNA]</scope>
    <source>
        <strain evidence="2">CBS 339.88</strain>
    </source>
</reference>
<dbReference type="EMBL" id="KL142376">
    <property type="protein sequence ID" value="KDR77474.1"/>
    <property type="molecule type" value="Genomic_DNA"/>
</dbReference>
<dbReference type="Proteomes" id="UP000027222">
    <property type="component" value="Unassembled WGS sequence"/>
</dbReference>
<organism evidence="1 2">
    <name type="scientific">Galerina marginata (strain CBS 339.88)</name>
    <dbReference type="NCBI Taxonomy" id="685588"/>
    <lineage>
        <taxon>Eukaryota</taxon>
        <taxon>Fungi</taxon>
        <taxon>Dikarya</taxon>
        <taxon>Basidiomycota</taxon>
        <taxon>Agaricomycotina</taxon>
        <taxon>Agaricomycetes</taxon>
        <taxon>Agaricomycetidae</taxon>
        <taxon>Agaricales</taxon>
        <taxon>Agaricineae</taxon>
        <taxon>Strophariaceae</taxon>
        <taxon>Galerina</taxon>
    </lineage>
</organism>
<evidence type="ECO:0000313" key="2">
    <source>
        <dbReference type="Proteomes" id="UP000027222"/>
    </source>
</evidence>
<protein>
    <submittedName>
        <fullName evidence="1">Uncharacterized protein</fullName>
    </submittedName>
</protein>
<keyword evidence="2" id="KW-1185">Reference proteome</keyword>
<dbReference type="AlphaFoldDB" id="A0A067TC80"/>